<proteinExistence type="predicted"/>
<organism evidence="1 2">
    <name type="scientific">Rothia aerolata</name>
    <dbReference type="NCBI Taxonomy" id="1812262"/>
    <lineage>
        <taxon>Bacteria</taxon>
        <taxon>Bacillati</taxon>
        <taxon>Actinomycetota</taxon>
        <taxon>Actinomycetes</taxon>
        <taxon>Micrococcales</taxon>
        <taxon>Micrococcaceae</taxon>
        <taxon>Rothia</taxon>
    </lineage>
</organism>
<gene>
    <name evidence="1" type="ORF">GCM10007359_20590</name>
</gene>
<name>A0A917IWW0_9MICC</name>
<dbReference type="Proteomes" id="UP000600171">
    <property type="component" value="Unassembled WGS sequence"/>
</dbReference>
<evidence type="ECO:0000313" key="2">
    <source>
        <dbReference type="Proteomes" id="UP000600171"/>
    </source>
</evidence>
<dbReference type="EMBL" id="BMDC01000004">
    <property type="protein sequence ID" value="GGH66437.1"/>
    <property type="molecule type" value="Genomic_DNA"/>
</dbReference>
<sequence length="69" mass="7547">MAEAAAVTVLAVREGVAAARFSVIDCTYDPRFYDPADATKPADRARSGRAWDGTGRLRRSARFRCGKKL</sequence>
<accession>A0A917IWW0</accession>
<reference evidence="1 2" key="1">
    <citation type="journal article" date="2014" name="Int. J. Syst. Evol. Microbiol.">
        <title>Complete genome sequence of Corynebacterium casei LMG S-19264T (=DSM 44701T), isolated from a smear-ripened cheese.</title>
        <authorList>
            <consortium name="US DOE Joint Genome Institute (JGI-PGF)"/>
            <person name="Walter F."/>
            <person name="Albersmeier A."/>
            <person name="Kalinowski J."/>
            <person name="Ruckert C."/>
        </authorList>
    </citation>
    <scope>NUCLEOTIDE SEQUENCE [LARGE SCALE GENOMIC DNA]</scope>
    <source>
        <strain evidence="1 2">CCM 8669</strain>
    </source>
</reference>
<comment type="caution">
    <text evidence="1">The sequence shown here is derived from an EMBL/GenBank/DDBJ whole genome shotgun (WGS) entry which is preliminary data.</text>
</comment>
<protein>
    <submittedName>
        <fullName evidence="1">Uncharacterized protein</fullName>
    </submittedName>
</protein>
<dbReference type="AlphaFoldDB" id="A0A917IWW0"/>
<keyword evidence="2" id="KW-1185">Reference proteome</keyword>
<evidence type="ECO:0000313" key="1">
    <source>
        <dbReference type="EMBL" id="GGH66437.1"/>
    </source>
</evidence>